<dbReference type="InterPro" id="IPR001087">
    <property type="entry name" value="GDSL"/>
</dbReference>
<dbReference type="Gene3D" id="3.40.50.1110">
    <property type="entry name" value="SGNH hydrolase"/>
    <property type="match status" value="1"/>
</dbReference>
<keyword evidence="5" id="KW-1185">Reference proteome</keyword>
<comment type="similarity">
    <text evidence="1">Belongs to the 'GDSL' lipolytic enzyme family.</text>
</comment>
<dbReference type="CDD" id="cd01837">
    <property type="entry name" value="SGNH_plant_lipase_like"/>
    <property type="match status" value="1"/>
</dbReference>
<sequence length="373" mass="41817">MGSLRVFMFFYVIVLVQITHSQSKICLRGKQAALFIFGDSLFDVGNNNYINTTTFFQANFNPYGETFFMYPTGRFSDGRVIPDFIAEYAKLPLLLPYLHPATYEDDYIFGANFASAGAGALVETGQGIVINLKTQASYFKEVSKILRHKLGDEEAKALLARSVYIFDVGGNDYADPFLADSSNVVLPYPPQQFVDVVIGNISSVIQEIYDEGGRKFGLFNVGPLNCFPILRMVKNGSSLHECQEEEASEIARLHRRALPKMLQKLQKELEGFKYSLTDYYGALIEVMNHPSKYGFRVGEVACCGGGPYRGDYSCGGRRGIENYELCENVNDFVYFDSIHPTESGAQHFANLMWGGNGNFTHPYNLKQLFESQV</sequence>
<comment type="caution">
    <text evidence="4">The sequence shown here is derived from an EMBL/GenBank/DDBJ whole genome shotgun (WGS) entry which is preliminary data.</text>
</comment>
<evidence type="ECO:0000313" key="4">
    <source>
        <dbReference type="EMBL" id="KAK4267147.1"/>
    </source>
</evidence>
<gene>
    <name evidence="4" type="ORF">QN277_023970</name>
</gene>
<evidence type="ECO:0000256" key="2">
    <source>
        <dbReference type="ARBA" id="ARBA00022729"/>
    </source>
</evidence>
<dbReference type="GO" id="GO:0016298">
    <property type="term" value="F:lipase activity"/>
    <property type="evidence" value="ECO:0007669"/>
    <property type="project" value="TreeGrafter"/>
</dbReference>
<accession>A0AAE1JAX2</accession>
<name>A0AAE1JAX2_9FABA</name>
<dbReference type="PANTHER" id="PTHR45966">
    <property type="entry name" value="GDSL-LIKE LIPASE/ACYLHYDROLASE"/>
    <property type="match status" value="1"/>
</dbReference>
<organism evidence="4 5">
    <name type="scientific">Acacia crassicarpa</name>
    <name type="common">northern wattle</name>
    <dbReference type="NCBI Taxonomy" id="499986"/>
    <lineage>
        <taxon>Eukaryota</taxon>
        <taxon>Viridiplantae</taxon>
        <taxon>Streptophyta</taxon>
        <taxon>Embryophyta</taxon>
        <taxon>Tracheophyta</taxon>
        <taxon>Spermatophyta</taxon>
        <taxon>Magnoliopsida</taxon>
        <taxon>eudicotyledons</taxon>
        <taxon>Gunneridae</taxon>
        <taxon>Pentapetalae</taxon>
        <taxon>rosids</taxon>
        <taxon>fabids</taxon>
        <taxon>Fabales</taxon>
        <taxon>Fabaceae</taxon>
        <taxon>Caesalpinioideae</taxon>
        <taxon>mimosoid clade</taxon>
        <taxon>Acacieae</taxon>
        <taxon>Acacia</taxon>
    </lineage>
</organism>
<dbReference type="PANTHER" id="PTHR45966:SF34">
    <property type="entry name" value="GDSL-LIKE LIPASE_ACYLHYDROLASE"/>
    <property type="match status" value="1"/>
</dbReference>
<reference evidence="4" key="1">
    <citation type="submission" date="2023-10" db="EMBL/GenBank/DDBJ databases">
        <title>Chromosome-level genome of the transformable northern wattle, Acacia crassicarpa.</title>
        <authorList>
            <person name="Massaro I."/>
            <person name="Sinha N.R."/>
            <person name="Poethig S."/>
            <person name="Leichty A.R."/>
        </authorList>
    </citation>
    <scope>NUCLEOTIDE SEQUENCE</scope>
    <source>
        <strain evidence="4">Acra3RX</strain>
        <tissue evidence="4">Leaf</tissue>
    </source>
</reference>
<evidence type="ECO:0008006" key="6">
    <source>
        <dbReference type="Google" id="ProtNLM"/>
    </source>
</evidence>
<evidence type="ECO:0000313" key="5">
    <source>
        <dbReference type="Proteomes" id="UP001293593"/>
    </source>
</evidence>
<dbReference type="EMBL" id="JAWXYG010000007">
    <property type="protein sequence ID" value="KAK4267147.1"/>
    <property type="molecule type" value="Genomic_DNA"/>
</dbReference>
<proteinExistence type="inferred from homology"/>
<evidence type="ECO:0000256" key="3">
    <source>
        <dbReference type="SAM" id="SignalP"/>
    </source>
</evidence>
<keyword evidence="2 3" id="KW-0732">Signal</keyword>
<dbReference type="InterPro" id="IPR036514">
    <property type="entry name" value="SGNH_hydro_sf"/>
</dbReference>
<protein>
    <recommendedName>
        <fullName evidence="6">GDSL esterase/lipase 1-like</fullName>
    </recommendedName>
</protein>
<dbReference type="AlphaFoldDB" id="A0AAE1JAX2"/>
<dbReference type="Pfam" id="PF00657">
    <property type="entry name" value="Lipase_GDSL"/>
    <property type="match status" value="1"/>
</dbReference>
<dbReference type="SUPFAM" id="SSF52266">
    <property type="entry name" value="SGNH hydrolase"/>
    <property type="match status" value="1"/>
</dbReference>
<feature type="chain" id="PRO_5042297729" description="GDSL esterase/lipase 1-like" evidence="3">
    <location>
        <begin position="24"/>
        <end position="373"/>
    </location>
</feature>
<feature type="signal peptide" evidence="3">
    <location>
        <begin position="1"/>
        <end position="23"/>
    </location>
</feature>
<evidence type="ECO:0000256" key="1">
    <source>
        <dbReference type="ARBA" id="ARBA00008668"/>
    </source>
</evidence>
<dbReference type="InterPro" id="IPR044552">
    <property type="entry name" value="GLIP1-5/GLL25"/>
</dbReference>
<dbReference type="Proteomes" id="UP001293593">
    <property type="component" value="Unassembled WGS sequence"/>
</dbReference>
<dbReference type="InterPro" id="IPR035669">
    <property type="entry name" value="SGNH_plant_lipase-like"/>
</dbReference>